<comment type="catalytic activity">
    <reaction evidence="8">
        <text>3'-dephospho-CoA + ATP = ADP + CoA + H(+)</text>
        <dbReference type="Rhea" id="RHEA:18245"/>
        <dbReference type="ChEBI" id="CHEBI:15378"/>
        <dbReference type="ChEBI" id="CHEBI:30616"/>
        <dbReference type="ChEBI" id="CHEBI:57287"/>
        <dbReference type="ChEBI" id="CHEBI:57328"/>
        <dbReference type="ChEBI" id="CHEBI:456216"/>
        <dbReference type="EC" id="2.7.1.24"/>
    </reaction>
</comment>
<evidence type="ECO:0000256" key="3">
    <source>
        <dbReference type="ARBA" id="ARBA00022679"/>
    </source>
</evidence>
<dbReference type="PANTHER" id="PTHR10695:SF46">
    <property type="entry name" value="BIFUNCTIONAL COENZYME A SYNTHASE-RELATED"/>
    <property type="match status" value="1"/>
</dbReference>
<proteinExistence type="inferred from homology"/>
<dbReference type="Gene3D" id="3.40.50.300">
    <property type="entry name" value="P-loop containing nucleotide triphosphate hydrolases"/>
    <property type="match status" value="1"/>
</dbReference>
<dbReference type="FunFam" id="3.40.50.300:FF:000518">
    <property type="entry name" value="Dephospho-CoA kinase"/>
    <property type="match status" value="1"/>
</dbReference>
<evidence type="ECO:0000313" key="10">
    <source>
        <dbReference type="EMBL" id="KVX00804.1"/>
    </source>
</evidence>
<dbReference type="PANTHER" id="PTHR10695">
    <property type="entry name" value="DEPHOSPHO-COA KINASE-RELATED"/>
    <property type="match status" value="1"/>
</dbReference>
<evidence type="ECO:0000256" key="6">
    <source>
        <dbReference type="ARBA" id="ARBA00022840"/>
    </source>
</evidence>
<sequence length="209" mass="23308">MSLNKYVVGLTGGIASGKTTVANLFAEFGIDLVDADVIAREVVSIGSDGLKAIEQHFGTSLLLTDGNLDRAALRAQVFDNPQQRLWLNNLLHPMIRQKMLEQVQASTSVYVVMVVPLLFENHLDSLVDTTLVVDIAPELQISRTMQRDGVSKQQVEHILASQMTREQRLAKADNIIDNQGEYELLRSQVLRLHQQYLQQAADLETNVND</sequence>
<evidence type="ECO:0000256" key="8">
    <source>
        <dbReference type="HAMAP-Rule" id="MF_00376"/>
    </source>
</evidence>
<dbReference type="EC" id="2.7.1.24" evidence="8 9"/>
<dbReference type="EMBL" id="LRDC01000034">
    <property type="protein sequence ID" value="KVX00804.1"/>
    <property type="molecule type" value="Genomic_DNA"/>
</dbReference>
<evidence type="ECO:0000256" key="2">
    <source>
        <dbReference type="ARBA" id="ARBA00022490"/>
    </source>
</evidence>
<dbReference type="GO" id="GO:0004140">
    <property type="term" value="F:dephospho-CoA kinase activity"/>
    <property type="evidence" value="ECO:0007669"/>
    <property type="project" value="UniProtKB-UniRule"/>
</dbReference>
<comment type="function">
    <text evidence="8">Catalyzes the phosphorylation of the 3'-hydroxyl group of dephosphocoenzyme A to form coenzyme A.</text>
</comment>
<gene>
    <name evidence="8 10" type="primary">coaE</name>
    <name evidence="10" type="ORF">AWJ07_19695</name>
</gene>
<comment type="pathway">
    <text evidence="8">Cofactor biosynthesis; coenzyme A biosynthesis; CoA from (R)-pantothenate: step 5/5.</text>
</comment>
<reference evidence="10 11" key="1">
    <citation type="submission" date="2016-01" db="EMBL/GenBank/DDBJ databases">
        <title>Draft genome of the antarctic isolate Shewanella frigidimarina Ag06-30.</title>
        <authorList>
            <person name="Parmeciano Di Noto G."/>
            <person name="Vazquez S."/>
            <person name="Mac Cormack W."/>
            <person name="Iriarte A."/>
            <person name="Quiroga C."/>
        </authorList>
    </citation>
    <scope>NUCLEOTIDE SEQUENCE [LARGE SCALE GENOMIC DNA]</scope>
    <source>
        <strain evidence="10 11">Ag06-30</strain>
    </source>
</reference>
<dbReference type="GO" id="GO:0005737">
    <property type="term" value="C:cytoplasm"/>
    <property type="evidence" value="ECO:0007669"/>
    <property type="project" value="UniProtKB-SubCell"/>
</dbReference>
<name>A0A119CZ48_SHEFR</name>
<dbReference type="NCBIfam" id="TIGR00152">
    <property type="entry name" value="dephospho-CoA kinase"/>
    <property type="match status" value="1"/>
</dbReference>
<dbReference type="SUPFAM" id="SSF52540">
    <property type="entry name" value="P-loop containing nucleoside triphosphate hydrolases"/>
    <property type="match status" value="1"/>
</dbReference>
<dbReference type="HAMAP" id="MF_00376">
    <property type="entry name" value="Dephospho_CoA_kinase"/>
    <property type="match status" value="1"/>
</dbReference>
<keyword evidence="6 8" id="KW-0067">ATP-binding</keyword>
<evidence type="ECO:0000256" key="7">
    <source>
        <dbReference type="ARBA" id="ARBA00022993"/>
    </source>
</evidence>
<comment type="subcellular location">
    <subcellularLocation>
        <location evidence="8">Cytoplasm</location>
    </subcellularLocation>
</comment>
<accession>A0A119CZ48</accession>
<evidence type="ECO:0000256" key="9">
    <source>
        <dbReference type="NCBIfam" id="TIGR00152"/>
    </source>
</evidence>
<organism evidence="10">
    <name type="scientific">Shewanella frigidimarina</name>
    <dbReference type="NCBI Taxonomy" id="56812"/>
    <lineage>
        <taxon>Bacteria</taxon>
        <taxon>Pseudomonadati</taxon>
        <taxon>Pseudomonadota</taxon>
        <taxon>Gammaproteobacteria</taxon>
        <taxon>Alteromonadales</taxon>
        <taxon>Shewanellaceae</taxon>
        <taxon>Shewanella</taxon>
    </lineage>
</organism>
<evidence type="ECO:0000256" key="5">
    <source>
        <dbReference type="ARBA" id="ARBA00022777"/>
    </source>
</evidence>
<protein>
    <recommendedName>
        <fullName evidence="8 9">Dephospho-CoA kinase</fullName>
        <ecNumber evidence="8 9">2.7.1.24</ecNumber>
    </recommendedName>
    <alternativeName>
        <fullName evidence="8">Dephosphocoenzyme A kinase</fullName>
    </alternativeName>
</protein>
<dbReference type="PROSITE" id="PS51219">
    <property type="entry name" value="DPCK"/>
    <property type="match status" value="1"/>
</dbReference>
<keyword evidence="3 8" id="KW-0808">Transferase</keyword>
<comment type="similarity">
    <text evidence="1 8">Belongs to the CoaE family.</text>
</comment>
<comment type="caution">
    <text evidence="10">The sequence shown here is derived from an EMBL/GenBank/DDBJ whole genome shotgun (WGS) entry which is preliminary data.</text>
</comment>
<keyword evidence="2 8" id="KW-0963">Cytoplasm</keyword>
<dbReference type="RefSeq" id="WP_059746728.1">
    <property type="nucleotide sequence ID" value="NZ_JBOZPT010000007.1"/>
</dbReference>
<dbReference type="InterPro" id="IPR027417">
    <property type="entry name" value="P-loop_NTPase"/>
</dbReference>
<dbReference type="GO" id="GO:0005524">
    <property type="term" value="F:ATP binding"/>
    <property type="evidence" value="ECO:0007669"/>
    <property type="project" value="UniProtKB-UniRule"/>
</dbReference>
<feature type="binding site" evidence="8">
    <location>
        <begin position="15"/>
        <end position="20"/>
    </location>
    <ligand>
        <name>ATP</name>
        <dbReference type="ChEBI" id="CHEBI:30616"/>
    </ligand>
</feature>
<dbReference type="UniPathway" id="UPA00241">
    <property type="reaction ID" value="UER00356"/>
</dbReference>
<dbReference type="Pfam" id="PF01121">
    <property type="entry name" value="CoaE"/>
    <property type="match status" value="1"/>
</dbReference>
<dbReference type="AlphaFoldDB" id="A0A119CZ48"/>
<evidence type="ECO:0000256" key="1">
    <source>
        <dbReference type="ARBA" id="ARBA00009018"/>
    </source>
</evidence>
<keyword evidence="4 8" id="KW-0547">Nucleotide-binding</keyword>
<keyword evidence="5 8" id="KW-0418">Kinase</keyword>
<dbReference type="InterPro" id="IPR001977">
    <property type="entry name" value="Depp_CoAkinase"/>
</dbReference>
<evidence type="ECO:0000313" key="11">
    <source>
        <dbReference type="Proteomes" id="UP000055702"/>
    </source>
</evidence>
<dbReference type="Proteomes" id="UP000055702">
    <property type="component" value="Unassembled WGS sequence"/>
</dbReference>
<dbReference type="CDD" id="cd02022">
    <property type="entry name" value="DPCK"/>
    <property type="match status" value="1"/>
</dbReference>
<dbReference type="GO" id="GO:0015937">
    <property type="term" value="P:coenzyme A biosynthetic process"/>
    <property type="evidence" value="ECO:0007669"/>
    <property type="project" value="UniProtKB-UniRule"/>
</dbReference>
<evidence type="ECO:0000256" key="4">
    <source>
        <dbReference type="ARBA" id="ARBA00022741"/>
    </source>
</evidence>
<keyword evidence="7 8" id="KW-0173">Coenzyme A biosynthesis</keyword>